<gene>
    <name evidence="1" type="ORF">L1987_55431</name>
</gene>
<accession>A0ACB9E9W8</accession>
<reference evidence="2" key="1">
    <citation type="journal article" date="2022" name="Mol. Ecol. Resour.">
        <title>The genomes of chicory, endive, great burdock and yacon provide insights into Asteraceae palaeo-polyploidization history and plant inulin production.</title>
        <authorList>
            <person name="Fan W."/>
            <person name="Wang S."/>
            <person name="Wang H."/>
            <person name="Wang A."/>
            <person name="Jiang F."/>
            <person name="Liu H."/>
            <person name="Zhao H."/>
            <person name="Xu D."/>
            <person name="Zhang Y."/>
        </authorList>
    </citation>
    <scope>NUCLEOTIDE SEQUENCE [LARGE SCALE GENOMIC DNA]</scope>
    <source>
        <strain evidence="2">cv. Yunnan</strain>
    </source>
</reference>
<evidence type="ECO:0000313" key="1">
    <source>
        <dbReference type="EMBL" id="KAI3755627.1"/>
    </source>
</evidence>
<protein>
    <submittedName>
        <fullName evidence="1">Uncharacterized protein</fullName>
    </submittedName>
</protein>
<dbReference type="EMBL" id="CM042035">
    <property type="protein sequence ID" value="KAI3755627.1"/>
    <property type="molecule type" value="Genomic_DNA"/>
</dbReference>
<keyword evidence="2" id="KW-1185">Reference proteome</keyword>
<evidence type="ECO:0000313" key="2">
    <source>
        <dbReference type="Proteomes" id="UP001056120"/>
    </source>
</evidence>
<proteinExistence type="predicted"/>
<organism evidence="1 2">
    <name type="scientific">Smallanthus sonchifolius</name>
    <dbReference type="NCBI Taxonomy" id="185202"/>
    <lineage>
        <taxon>Eukaryota</taxon>
        <taxon>Viridiplantae</taxon>
        <taxon>Streptophyta</taxon>
        <taxon>Embryophyta</taxon>
        <taxon>Tracheophyta</taxon>
        <taxon>Spermatophyta</taxon>
        <taxon>Magnoliopsida</taxon>
        <taxon>eudicotyledons</taxon>
        <taxon>Gunneridae</taxon>
        <taxon>Pentapetalae</taxon>
        <taxon>asterids</taxon>
        <taxon>campanulids</taxon>
        <taxon>Asterales</taxon>
        <taxon>Asteraceae</taxon>
        <taxon>Asteroideae</taxon>
        <taxon>Heliantheae alliance</taxon>
        <taxon>Millerieae</taxon>
        <taxon>Smallanthus</taxon>
    </lineage>
</organism>
<dbReference type="Proteomes" id="UP001056120">
    <property type="component" value="Linkage Group LG18"/>
</dbReference>
<name>A0ACB9E9W8_9ASTR</name>
<comment type="caution">
    <text evidence="1">The sequence shown here is derived from an EMBL/GenBank/DDBJ whole genome shotgun (WGS) entry which is preliminary data.</text>
</comment>
<sequence>MAVIGVDATVESIDGKGIWEARERCRNKRYITWDDILIQSGNKSRVIVVDQNGRGDSRTVQAAVNMVPDNNSIRVKIHILPGLYREKVLVPAKKPYVSFIGDPNHASETVISWHDKASDRDKDGNEFGTSRTASVAVESDYFCASRITIENTIVAPLGAKKMQAVALRIASNKAVLYGVRILGTQDTLLDDTGSHYIYQCYIQGSIDFIFGYARSLYKECTLHSVADKYGAIAAQHRNLEKEDTGFSFVNCSVTGTSGGSILLGRAWGDYSRIVYSYCDFENIIDPSGWSDMNVPSRKRTAVFGEYKCKGKGADRDKRVSWSKSFKFEDVVPFLDINFIGGEDWLKL</sequence>
<reference evidence="1 2" key="2">
    <citation type="journal article" date="2022" name="Mol. Ecol. Resour.">
        <title>The genomes of chicory, endive, great burdock and yacon provide insights into Asteraceae paleo-polyploidization history and plant inulin production.</title>
        <authorList>
            <person name="Fan W."/>
            <person name="Wang S."/>
            <person name="Wang H."/>
            <person name="Wang A."/>
            <person name="Jiang F."/>
            <person name="Liu H."/>
            <person name="Zhao H."/>
            <person name="Xu D."/>
            <person name="Zhang Y."/>
        </authorList>
    </citation>
    <scope>NUCLEOTIDE SEQUENCE [LARGE SCALE GENOMIC DNA]</scope>
    <source>
        <strain evidence="2">cv. Yunnan</strain>
        <tissue evidence="1">Leaves</tissue>
    </source>
</reference>